<evidence type="ECO:0000256" key="3">
    <source>
        <dbReference type="ARBA" id="ARBA00020796"/>
    </source>
</evidence>
<evidence type="ECO:0000256" key="10">
    <source>
        <dbReference type="ARBA" id="ARBA00023128"/>
    </source>
</evidence>
<feature type="compositionally biased region" description="Low complexity" evidence="12">
    <location>
        <begin position="229"/>
        <end position="243"/>
    </location>
</feature>
<dbReference type="STRING" id="1507870.A0A1V8T0Y2"/>
<keyword evidence="10" id="KW-0496">Mitochondrion</keyword>
<proteinExistence type="inferred from homology"/>
<accession>A0A1V8T0Y2</accession>
<dbReference type="OrthoDB" id="5598305at2759"/>
<keyword evidence="7" id="KW-0653">Protein transport</keyword>
<dbReference type="GO" id="GO:0005743">
    <property type="term" value="C:mitochondrial inner membrane"/>
    <property type="evidence" value="ECO:0007669"/>
    <property type="project" value="UniProtKB-SubCell"/>
</dbReference>
<dbReference type="InParanoid" id="A0A1V8T0Y2"/>
<sequence>MADSTSTSPASGAAKEAINKTGPHDAAAKASSAAGEAKKALPKQNEAFRMMGLPRLRLPSRNWSIFLGVTGSFFGAMFYDKYQTKLAREKWCKLVSHIAEEPLPSHTLARKVTVYLAAPPGDGLRAAREHFHLYVKPVLVAAAMDWDVVEGRKEGDVRWKTAERIRKRRRAGSEGTPDAEEEYSVESIREKAGTQVYDGVGGDVVVGRNTWKEYVRGMHEGWLGPVDAPVVPGEVGAEGAEPGTHTPGLGGVGDAAVSLATNAVAKPPSLSGSTSESTQSPVATLSETLESAPATSDDASPTADTPAAEEKKDEPPKPRHPPPYINADAYPSATLSALIPEILGPATSVPFPHILGFRNTPIRVYRFLNRRRVADDVGRQVAAAVLASHRPFEATVSTEGGSSSEAAKELLSEEASWWKTTYKPREPHEEAVWIEECTVEERLAGRMRRFELTSVDEERAKAIAQGKKQGVKVEEEG</sequence>
<dbReference type="Proteomes" id="UP000192596">
    <property type="component" value="Unassembled WGS sequence"/>
</dbReference>
<dbReference type="FunCoup" id="A0A1V8T0Y2">
    <property type="interactions" value="39"/>
</dbReference>
<reference evidence="14" key="1">
    <citation type="submission" date="2017-03" db="EMBL/GenBank/DDBJ databases">
        <title>Genomes of endolithic fungi from Antarctica.</title>
        <authorList>
            <person name="Coleine C."/>
            <person name="Masonjones S."/>
            <person name="Stajich J.E."/>
        </authorList>
    </citation>
    <scope>NUCLEOTIDE SEQUENCE [LARGE SCALE GENOMIC DNA]</scope>
    <source>
        <strain evidence="14">CCFEE 5527</strain>
    </source>
</reference>
<evidence type="ECO:0000313" key="14">
    <source>
        <dbReference type="Proteomes" id="UP000192596"/>
    </source>
</evidence>
<keyword evidence="14" id="KW-1185">Reference proteome</keyword>
<dbReference type="GO" id="GO:0015031">
    <property type="term" value="P:protein transport"/>
    <property type="evidence" value="ECO:0007669"/>
    <property type="project" value="UniProtKB-KW"/>
</dbReference>
<dbReference type="EMBL" id="NAJO01000020">
    <property type="protein sequence ID" value="OQO04969.1"/>
    <property type="molecule type" value="Genomic_DNA"/>
</dbReference>
<keyword evidence="4" id="KW-0813">Transport</keyword>
<feature type="compositionally biased region" description="Basic and acidic residues" evidence="12">
    <location>
        <begin position="308"/>
        <end position="317"/>
    </location>
</feature>
<evidence type="ECO:0000256" key="5">
    <source>
        <dbReference type="ARBA" id="ARBA00022692"/>
    </source>
</evidence>
<comment type="caution">
    <text evidence="13">The sequence shown here is derived from an EMBL/GenBank/DDBJ whole genome shotgun (WGS) entry which is preliminary data.</text>
</comment>
<evidence type="ECO:0000256" key="7">
    <source>
        <dbReference type="ARBA" id="ARBA00022927"/>
    </source>
</evidence>
<feature type="compositionally biased region" description="Low complexity" evidence="12">
    <location>
        <begin position="290"/>
        <end position="306"/>
    </location>
</feature>
<comment type="subcellular location">
    <subcellularLocation>
        <location evidence="1">Mitochondrion inner membrane</location>
        <topology evidence="1">Single-pass membrane protein</topology>
    </subcellularLocation>
</comment>
<evidence type="ECO:0000256" key="4">
    <source>
        <dbReference type="ARBA" id="ARBA00022448"/>
    </source>
</evidence>
<evidence type="ECO:0000256" key="8">
    <source>
        <dbReference type="ARBA" id="ARBA00022989"/>
    </source>
</evidence>
<evidence type="ECO:0000313" key="13">
    <source>
        <dbReference type="EMBL" id="OQO04969.1"/>
    </source>
</evidence>
<comment type="similarity">
    <text evidence="2">Belongs to the TIM54 family.</text>
</comment>
<evidence type="ECO:0000256" key="2">
    <source>
        <dbReference type="ARBA" id="ARBA00006355"/>
    </source>
</evidence>
<evidence type="ECO:0000256" key="6">
    <source>
        <dbReference type="ARBA" id="ARBA00022792"/>
    </source>
</evidence>
<evidence type="ECO:0000256" key="9">
    <source>
        <dbReference type="ARBA" id="ARBA00023010"/>
    </source>
</evidence>
<dbReference type="AlphaFoldDB" id="A0A1V8T0Y2"/>
<dbReference type="Pfam" id="PF11711">
    <property type="entry name" value="Tim54"/>
    <property type="match status" value="1"/>
</dbReference>
<name>A0A1V8T0Y2_9PEZI</name>
<feature type="region of interest" description="Disordered" evidence="12">
    <location>
        <begin position="1"/>
        <end position="41"/>
    </location>
</feature>
<feature type="compositionally biased region" description="Polar residues" evidence="12">
    <location>
        <begin position="1"/>
        <end position="10"/>
    </location>
</feature>
<keyword evidence="6" id="KW-0999">Mitochondrion inner membrane</keyword>
<keyword evidence="9" id="KW-0811">Translocation</keyword>
<feature type="compositionally biased region" description="Low complexity" evidence="12">
    <location>
        <begin position="267"/>
        <end position="281"/>
    </location>
</feature>
<dbReference type="InterPro" id="IPR021056">
    <property type="entry name" value="Mt_import_IM_translocase_Tim54"/>
</dbReference>
<evidence type="ECO:0000256" key="1">
    <source>
        <dbReference type="ARBA" id="ARBA00004434"/>
    </source>
</evidence>
<keyword evidence="8" id="KW-1133">Transmembrane helix</keyword>
<evidence type="ECO:0000256" key="11">
    <source>
        <dbReference type="ARBA" id="ARBA00023136"/>
    </source>
</evidence>
<gene>
    <name evidence="13" type="ORF">B0A48_07987</name>
</gene>
<keyword evidence="5" id="KW-0812">Transmembrane</keyword>
<feature type="region of interest" description="Disordered" evidence="12">
    <location>
        <begin position="229"/>
        <end position="326"/>
    </location>
</feature>
<evidence type="ECO:0000256" key="12">
    <source>
        <dbReference type="SAM" id="MobiDB-lite"/>
    </source>
</evidence>
<protein>
    <recommendedName>
        <fullName evidence="3">Mitochondrial import inner membrane translocase subunit TIM54</fullName>
    </recommendedName>
</protein>
<organism evidence="13 14">
    <name type="scientific">Cryoendolithus antarcticus</name>
    <dbReference type="NCBI Taxonomy" id="1507870"/>
    <lineage>
        <taxon>Eukaryota</taxon>
        <taxon>Fungi</taxon>
        <taxon>Dikarya</taxon>
        <taxon>Ascomycota</taxon>
        <taxon>Pezizomycotina</taxon>
        <taxon>Dothideomycetes</taxon>
        <taxon>Dothideomycetidae</taxon>
        <taxon>Cladosporiales</taxon>
        <taxon>Cladosporiaceae</taxon>
        <taxon>Cryoendolithus</taxon>
    </lineage>
</organism>
<keyword evidence="11" id="KW-0472">Membrane</keyword>